<evidence type="ECO:0000256" key="1">
    <source>
        <dbReference type="SAM" id="MobiDB-lite"/>
    </source>
</evidence>
<evidence type="ECO:0000313" key="2">
    <source>
        <dbReference type="EMBL" id="MDP9890806.1"/>
    </source>
</evidence>
<proteinExistence type="predicted"/>
<gene>
    <name evidence="2" type="ORF">J2X98_004421</name>
</gene>
<keyword evidence="3" id="KW-1185">Reference proteome</keyword>
<name>A0ABT9S000_9MICC</name>
<accession>A0ABT9S000</accession>
<organism evidence="2 3">
    <name type="scientific">Pseudarthrobacter enclensis</name>
    <dbReference type="NCBI Taxonomy" id="993070"/>
    <lineage>
        <taxon>Bacteria</taxon>
        <taxon>Bacillati</taxon>
        <taxon>Actinomycetota</taxon>
        <taxon>Actinomycetes</taxon>
        <taxon>Micrococcales</taxon>
        <taxon>Micrococcaceae</taxon>
        <taxon>Pseudarthrobacter</taxon>
    </lineage>
</organism>
<evidence type="ECO:0000313" key="3">
    <source>
        <dbReference type="Proteomes" id="UP001226577"/>
    </source>
</evidence>
<dbReference type="EMBL" id="JAUSRE010000039">
    <property type="protein sequence ID" value="MDP9890806.1"/>
    <property type="molecule type" value="Genomic_DNA"/>
</dbReference>
<feature type="region of interest" description="Disordered" evidence="1">
    <location>
        <begin position="1"/>
        <end position="21"/>
    </location>
</feature>
<sequence length="56" mass="6318">MGETKREDVASPSDIEIRSGGGSILDESVYMGFEEIRDYVVEDLRQEIAALRRATR</sequence>
<protein>
    <submittedName>
        <fullName evidence="2">Uncharacterized protein</fullName>
    </submittedName>
</protein>
<comment type="caution">
    <text evidence="2">The sequence shown here is derived from an EMBL/GenBank/DDBJ whole genome shotgun (WGS) entry which is preliminary data.</text>
</comment>
<dbReference type="Proteomes" id="UP001226577">
    <property type="component" value="Unassembled WGS sequence"/>
</dbReference>
<reference evidence="2 3" key="1">
    <citation type="submission" date="2023-07" db="EMBL/GenBank/DDBJ databases">
        <title>Sorghum-associated microbial communities from plants grown in Nebraska, USA.</title>
        <authorList>
            <person name="Schachtman D."/>
        </authorList>
    </citation>
    <scope>NUCLEOTIDE SEQUENCE [LARGE SCALE GENOMIC DNA]</scope>
    <source>
        <strain evidence="2 3">CC222</strain>
    </source>
</reference>